<dbReference type="Proteomes" id="UP000492820">
    <property type="component" value="Unassembled WGS sequence"/>
</dbReference>
<protein>
    <submittedName>
        <fullName evidence="2 4">Uncharacterized protein</fullName>
    </submittedName>
</protein>
<reference evidence="2" key="2">
    <citation type="submission" date="2014-06" db="EMBL/GenBank/DDBJ databases">
        <authorList>
            <person name="Aslett M."/>
        </authorList>
    </citation>
    <scope>NUCLEOTIDE SEQUENCE</scope>
</reference>
<evidence type="ECO:0000313" key="4">
    <source>
        <dbReference type="WBParaSite" id="EgrG_002055800"/>
    </source>
</evidence>
<evidence type="ECO:0000313" key="2">
    <source>
        <dbReference type="EMBL" id="CDS25055.1"/>
    </source>
</evidence>
<evidence type="ECO:0000313" key="3">
    <source>
        <dbReference type="Proteomes" id="UP000492820"/>
    </source>
</evidence>
<dbReference type="AlphaFoldDB" id="A0A068WYU0"/>
<feature type="region of interest" description="Disordered" evidence="1">
    <location>
        <begin position="29"/>
        <end position="79"/>
    </location>
</feature>
<organism evidence="2">
    <name type="scientific">Echinococcus granulosus</name>
    <name type="common">Hydatid tapeworm</name>
    <dbReference type="NCBI Taxonomy" id="6210"/>
    <lineage>
        <taxon>Eukaryota</taxon>
        <taxon>Metazoa</taxon>
        <taxon>Spiralia</taxon>
        <taxon>Lophotrochozoa</taxon>
        <taxon>Platyhelminthes</taxon>
        <taxon>Cestoda</taxon>
        <taxon>Eucestoda</taxon>
        <taxon>Cyclophyllidea</taxon>
        <taxon>Taeniidae</taxon>
        <taxon>Echinococcus</taxon>
        <taxon>Echinococcus granulosus group</taxon>
    </lineage>
</organism>
<gene>
    <name evidence="2" type="ORF">EgrG_002055800</name>
</gene>
<reference evidence="2 3" key="1">
    <citation type="journal article" date="2013" name="Nature">
        <title>The genomes of four tapeworm species reveal adaptations to parasitism.</title>
        <authorList>
            <person name="Tsai I.J."/>
            <person name="Zarowiecki M."/>
            <person name="Holroyd N."/>
            <person name="Garciarrubio A."/>
            <person name="Sanchez-Flores A."/>
            <person name="Brooks K.L."/>
            <person name="Tracey A."/>
            <person name="Bobes R.J."/>
            <person name="Fragoso G."/>
            <person name="Sciutto E."/>
            <person name="Aslett M."/>
            <person name="Beasley H."/>
            <person name="Bennett H.M."/>
            <person name="Cai J."/>
            <person name="Camicia F."/>
            <person name="Clark R."/>
            <person name="Cucher M."/>
            <person name="De Silva N."/>
            <person name="Day T.A."/>
            <person name="Deplazes P."/>
            <person name="Estrada K."/>
            <person name="Fernandez C."/>
            <person name="Holland P.W."/>
            <person name="Hou J."/>
            <person name="Hu S."/>
            <person name="Huckvale T."/>
            <person name="Hung S.S."/>
            <person name="Kamenetzky L."/>
            <person name="Keane J.A."/>
            <person name="Kiss F."/>
            <person name="Koziol U."/>
            <person name="Lambert O."/>
            <person name="Liu K."/>
            <person name="Luo X."/>
            <person name="Luo Y."/>
            <person name="Macchiaroli N."/>
            <person name="Nichol S."/>
            <person name="Paps J."/>
            <person name="Parkinson J."/>
            <person name="Pouchkina-Stantcheva N."/>
            <person name="Riddiford N."/>
            <person name="Rosenzvit M."/>
            <person name="Salinas G."/>
            <person name="Wasmuth J.D."/>
            <person name="Zamanian M."/>
            <person name="Zheng Y."/>
            <person name="Cai X."/>
            <person name="Soberon X."/>
            <person name="Olson P.D."/>
            <person name="Laclette J.P."/>
            <person name="Brehm K."/>
            <person name="Berriman M."/>
            <person name="Garciarrubio A."/>
            <person name="Bobes R.J."/>
            <person name="Fragoso G."/>
            <person name="Sanchez-Flores A."/>
            <person name="Estrada K."/>
            <person name="Cevallos M.A."/>
            <person name="Morett E."/>
            <person name="Gonzalez V."/>
            <person name="Portillo T."/>
            <person name="Ochoa-Leyva A."/>
            <person name="Jose M.V."/>
            <person name="Sciutto E."/>
            <person name="Landa A."/>
            <person name="Jimenez L."/>
            <person name="Valdes V."/>
            <person name="Carrero J.C."/>
            <person name="Larralde C."/>
            <person name="Morales-Montor J."/>
            <person name="Limon-Lason J."/>
            <person name="Soberon X."/>
            <person name="Laclette J.P."/>
        </authorList>
    </citation>
    <scope>NUCLEOTIDE SEQUENCE [LARGE SCALE GENOMIC DNA]</scope>
</reference>
<dbReference type="EMBL" id="LK028698">
    <property type="protein sequence ID" value="CDS25055.1"/>
    <property type="molecule type" value="Genomic_DNA"/>
</dbReference>
<reference evidence="4" key="3">
    <citation type="submission" date="2020-10" db="UniProtKB">
        <authorList>
            <consortium name="WormBaseParasite"/>
        </authorList>
    </citation>
    <scope>IDENTIFICATION</scope>
</reference>
<accession>A0A068WYU0</accession>
<proteinExistence type="predicted"/>
<sequence length="79" mass="9116">MGTQRESQRQLTIVLEYHSTTHILTPERLGCSDPSLLENRLTPTDPPRHLGPTRHATPKEPFITSDPTRPQTAHYLRYR</sequence>
<name>A0A068WYU0_ECHGR</name>
<evidence type="ECO:0000256" key="1">
    <source>
        <dbReference type="SAM" id="MobiDB-lite"/>
    </source>
</evidence>
<dbReference type="WBParaSite" id="EgrG_002055800">
    <property type="protein sequence ID" value="EgrG_002055800"/>
    <property type="gene ID" value="EgrG_002055800"/>
</dbReference>